<reference evidence="8 9" key="1">
    <citation type="submission" date="2019-03" db="EMBL/GenBank/DDBJ databases">
        <title>First draft genome of Liparis tanakae, snailfish: a comprehensive survey of snailfish specific genes.</title>
        <authorList>
            <person name="Kim W."/>
            <person name="Song I."/>
            <person name="Jeong J.-H."/>
            <person name="Kim D."/>
            <person name="Kim S."/>
            <person name="Ryu S."/>
            <person name="Song J.Y."/>
            <person name="Lee S.K."/>
        </authorList>
    </citation>
    <scope>NUCLEOTIDE SEQUENCE [LARGE SCALE GENOMIC DNA]</scope>
    <source>
        <tissue evidence="8">Muscle</tissue>
    </source>
</reference>
<comment type="caution">
    <text evidence="8">The sequence shown here is derived from an EMBL/GenBank/DDBJ whole genome shotgun (WGS) entry which is preliminary data.</text>
</comment>
<dbReference type="PANTHER" id="PTHR16024:SF19">
    <property type="entry name" value="XK-RELATED PROTEIN"/>
    <property type="match status" value="1"/>
</dbReference>
<feature type="transmembrane region" description="Helical" evidence="7">
    <location>
        <begin position="49"/>
        <end position="66"/>
    </location>
</feature>
<comment type="similarity">
    <text evidence="2 7">Belongs to the XK family.</text>
</comment>
<dbReference type="Pfam" id="PF09815">
    <property type="entry name" value="XK-related"/>
    <property type="match status" value="1"/>
</dbReference>
<protein>
    <recommendedName>
        <fullName evidence="7">XK-related protein</fullName>
    </recommendedName>
</protein>
<evidence type="ECO:0000256" key="2">
    <source>
        <dbReference type="ARBA" id="ARBA00008789"/>
    </source>
</evidence>
<keyword evidence="5 7" id="KW-1133">Transmembrane helix</keyword>
<feature type="transmembrane region" description="Helical" evidence="7">
    <location>
        <begin position="107"/>
        <end position="127"/>
    </location>
</feature>
<dbReference type="GO" id="GO:1902742">
    <property type="term" value="P:apoptotic process involved in development"/>
    <property type="evidence" value="ECO:0007669"/>
    <property type="project" value="TreeGrafter"/>
</dbReference>
<dbReference type="InterPro" id="IPR018629">
    <property type="entry name" value="XK-rel"/>
</dbReference>
<keyword evidence="9" id="KW-1185">Reference proteome</keyword>
<dbReference type="PANTHER" id="PTHR16024">
    <property type="entry name" value="XK-RELATED PROTEIN"/>
    <property type="match status" value="1"/>
</dbReference>
<proteinExistence type="inferred from homology"/>
<keyword evidence="6 7" id="KW-0472">Membrane</keyword>
<accession>A0A4Z2EC04</accession>
<dbReference type="EMBL" id="SRLO01010603">
    <property type="protein sequence ID" value="TNN26265.1"/>
    <property type="molecule type" value="Genomic_DNA"/>
</dbReference>
<comment type="subcellular location">
    <subcellularLocation>
        <location evidence="1">Cell membrane</location>
        <topology evidence="1">Multi-pass membrane protein</topology>
    </subcellularLocation>
    <subcellularLocation>
        <location evidence="7">Membrane</location>
        <topology evidence="7">Multi-pass membrane protein</topology>
    </subcellularLocation>
</comment>
<evidence type="ECO:0000313" key="9">
    <source>
        <dbReference type="Proteomes" id="UP000314294"/>
    </source>
</evidence>
<sequence length="241" mass="27110">MYHRSLRSFLPDKEKQRPASSALHFLWNLLLVSSRLVALALFASALPCFIFAHFLCSWALLLLAAWRSQTDFMDGPGGERLYRGAVALVWYFDWFNVAEGRTRRRALLYHGYALADVAALCGLWCWTLSAGPPGFPPRWVVAVAVVAVYVVGLLLKMVYYKWFHPNVARDELRGVADETDFHARPEADGEAARVRFHAVPEAVSLRSDADVMDRGGPSAAAAPDATRYNKRMRKLAENFYS</sequence>
<evidence type="ECO:0000256" key="1">
    <source>
        <dbReference type="ARBA" id="ARBA00004651"/>
    </source>
</evidence>
<name>A0A4Z2EC04_9TELE</name>
<dbReference type="OrthoDB" id="6136301at2759"/>
<organism evidence="8 9">
    <name type="scientific">Liparis tanakae</name>
    <name type="common">Tanaka's snailfish</name>
    <dbReference type="NCBI Taxonomy" id="230148"/>
    <lineage>
        <taxon>Eukaryota</taxon>
        <taxon>Metazoa</taxon>
        <taxon>Chordata</taxon>
        <taxon>Craniata</taxon>
        <taxon>Vertebrata</taxon>
        <taxon>Euteleostomi</taxon>
        <taxon>Actinopterygii</taxon>
        <taxon>Neopterygii</taxon>
        <taxon>Teleostei</taxon>
        <taxon>Neoteleostei</taxon>
        <taxon>Acanthomorphata</taxon>
        <taxon>Eupercaria</taxon>
        <taxon>Perciformes</taxon>
        <taxon>Cottioidei</taxon>
        <taxon>Cottales</taxon>
        <taxon>Liparidae</taxon>
        <taxon>Liparis</taxon>
    </lineage>
</organism>
<dbReference type="GO" id="GO:0043652">
    <property type="term" value="P:engulfment of apoptotic cell"/>
    <property type="evidence" value="ECO:0007669"/>
    <property type="project" value="TreeGrafter"/>
</dbReference>
<keyword evidence="4 7" id="KW-0812">Transmembrane</keyword>
<dbReference type="InterPro" id="IPR050895">
    <property type="entry name" value="XK-related_scramblase"/>
</dbReference>
<dbReference type="Proteomes" id="UP000314294">
    <property type="component" value="Unassembled WGS sequence"/>
</dbReference>
<keyword evidence="3" id="KW-1003">Cell membrane</keyword>
<evidence type="ECO:0000313" key="8">
    <source>
        <dbReference type="EMBL" id="TNN26265.1"/>
    </source>
</evidence>
<dbReference type="GO" id="GO:0005886">
    <property type="term" value="C:plasma membrane"/>
    <property type="evidence" value="ECO:0007669"/>
    <property type="project" value="UniProtKB-SubCell"/>
</dbReference>
<evidence type="ECO:0000256" key="6">
    <source>
        <dbReference type="ARBA" id="ARBA00023136"/>
    </source>
</evidence>
<feature type="transmembrane region" description="Helical" evidence="7">
    <location>
        <begin position="139"/>
        <end position="159"/>
    </location>
</feature>
<dbReference type="GO" id="GO:0070782">
    <property type="term" value="P:phosphatidylserine exposure on apoptotic cell surface"/>
    <property type="evidence" value="ECO:0007669"/>
    <property type="project" value="TreeGrafter"/>
</dbReference>
<evidence type="ECO:0000256" key="4">
    <source>
        <dbReference type="ARBA" id="ARBA00022692"/>
    </source>
</evidence>
<evidence type="ECO:0000256" key="5">
    <source>
        <dbReference type="ARBA" id="ARBA00022989"/>
    </source>
</evidence>
<gene>
    <name evidence="8" type="primary">xkr8_0</name>
    <name evidence="8" type="ORF">EYF80_063598</name>
</gene>
<dbReference type="AlphaFoldDB" id="A0A4Z2EC04"/>
<evidence type="ECO:0000256" key="7">
    <source>
        <dbReference type="RuleBase" id="RU910716"/>
    </source>
</evidence>
<evidence type="ECO:0000256" key="3">
    <source>
        <dbReference type="ARBA" id="ARBA00022475"/>
    </source>
</evidence>